<evidence type="ECO:0000313" key="2">
    <source>
        <dbReference type="Proteomes" id="UP000515800"/>
    </source>
</evidence>
<dbReference type="KEGG" id="wdi:H9L19_06255"/>
<sequence>MYKKTSDLMDRGYQLMNRFDVRAIMGWSDYRYYKETSKSEWLRNCVNQNPDGFPEWRRSDVERFYRLNKY</sequence>
<dbReference type="Proteomes" id="UP000515800">
    <property type="component" value="Chromosome"/>
</dbReference>
<gene>
    <name evidence="1" type="ORF">H9L19_06255</name>
</gene>
<accession>A0A7G9T4G3</accession>
<keyword evidence="2" id="KW-1185">Reference proteome</keyword>
<proteinExistence type="predicted"/>
<dbReference type="AlphaFoldDB" id="A0A7G9T4G3"/>
<protein>
    <submittedName>
        <fullName evidence="1">Uncharacterized protein</fullName>
    </submittedName>
</protein>
<name>A0A7G9T4G3_9LACO</name>
<reference evidence="1 2" key="1">
    <citation type="submission" date="2020-08" db="EMBL/GenBank/DDBJ databases">
        <title>Genome sequence of Weissella diestrammenae KACC 16890T.</title>
        <authorList>
            <person name="Hyun D.-W."/>
            <person name="Bae J.-W."/>
        </authorList>
    </citation>
    <scope>NUCLEOTIDE SEQUENCE [LARGE SCALE GENOMIC DNA]</scope>
    <source>
        <strain evidence="1 2">KACC 16890</strain>
    </source>
</reference>
<organism evidence="1 2">
    <name type="scientific">Weissella diestrammenae</name>
    <dbReference type="NCBI Taxonomy" id="1162633"/>
    <lineage>
        <taxon>Bacteria</taxon>
        <taxon>Bacillati</taxon>
        <taxon>Bacillota</taxon>
        <taxon>Bacilli</taxon>
        <taxon>Lactobacillales</taxon>
        <taxon>Lactobacillaceae</taxon>
        <taxon>Weissella</taxon>
    </lineage>
</organism>
<dbReference type="RefSeq" id="WP_187528823.1">
    <property type="nucleotide sequence ID" value="NZ_CP060724.1"/>
</dbReference>
<dbReference type="EMBL" id="CP060724">
    <property type="protein sequence ID" value="QNN74988.1"/>
    <property type="molecule type" value="Genomic_DNA"/>
</dbReference>
<evidence type="ECO:0000313" key="1">
    <source>
        <dbReference type="EMBL" id="QNN74988.1"/>
    </source>
</evidence>